<evidence type="ECO:0000256" key="7">
    <source>
        <dbReference type="ARBA" id="ARBA00022723"/>
    </source>
</evidence>
<evidence type="ECO:0000256" key="3">
    <source>
        <dbReference type="ARBA" id="ARBA00001947"/>
    </source>
</evidence>
<keyword evidence="11" id="KW-1185">Reference proteome</keyword>
<keyword evidence="8" id="KW-0378">Hydrolase</keyword>
<dbReference type="GO" id="GO:0046872">
    <property type="term" value="F:metal ion binding"/>
    <property type="evidence" value="ECO:0007669"/>
    <property type="project" value="UniProtKB-KW"/>
</dbReference>
<sequence>MVNEQFEEYLDKYAKMAVEVGVNVQKGQPLWISASLGTEVLVRRIVKYAYMAGAKSVQVQWYDEEVLKTHYEMAPNEAFTEYPSWLVAAHQWVVENDAAFLQVEAENPDLLSGIDPERIVSYEKAQGVALESFYEAIDNDHISWSIIAMPSQKWADKVFTHLIPEKRMQALWTEIFKAVRLDKMDPTAEWRSHMKRLSNRAQQLNDLNLKSLHFKSKGTDLVIELPDGHKWLTGGSQTPAGTEFIANMPTEEVYTVPLKTGVNGVVSSTKPLAYKGKVIKDFTLTFIEGKITDFTAQEGQEILGKLIRTDEGAAYLGEVALVPHRSPISDSGILFYNTLFDENASCHLAIGSAYPTCIQNGTEMDDFEKEEVGLNESVVHEDFMIGSGDMCISGFCKDGRKVTIMENGDWGF</sequence>
<dbReference type="SUPFAM" id="SSF144052">
    <property type="entry name" value="Thermophilic metalloprotease-like"/>
    <property type="match status" value="1"/>
</dbReference>
<accession>A0A3L7JYG6</accession>
<comment type="cofactor">
    <cofactor evidence="1">
        <name>Co(2+)</name>
        <dbReference type="ChEBI" id="CHEBI:48828"/>
    </cofactor>
</comment>
<dbReference type="InterPro" id="IPR035097">
    <property type="entry name" value="M29_N-terminal"/>
</dbReference>
<evidence type="ECO:0000256" key="6">
    <source>
        <dbReference type="ARBA" id="ARBA00022670"/>
    </source>
</evidence>
<name>A0A3L7JYG6_9BACI</name>
<keyword evidence="6" id="KW-0645">Protease</keyword>
<reference evidence="10 11" key="1">
    <citation type="submission" date="2018-10" db="EMBL/GenBank/DDBJ databases">
        <title>Falsibacillus sp. genome draft.</title>
        <authorList>
            <person name="Shi S."/>
        </authorList>
    </citation>
    <scope>NUCLEOTIDE SEQUENCE [LARGE SCALE GENOMIC DNA]</scope>
    <source>
        <strain evidence="10 11">GY 10110</strain>
    </source>
</reference>
<evidence type="ECO:0000256" key="9">
    <source>
        <dbReference type="ARBA" id="ARBA00023049"/>
    </source>
</evidence>
<evidence type="ECO:0000313" key="11">
    <source>
        <dbReference type="Proteomes" id="UP000276770"/>
    </source>
</evidence>
<gene>
    <name evidence="10" type="ORF">D9X91_10740</name>
</gene>
<protein>
    <submittedName>
        <fullName evidence="10">Aminopeptidase</fullName>
    </submittedName>
</protein>
<evidence type="ECO:0000256" key="1">
    <source>
        <dbReference type="ARBA" id="ARBA00001941"/>
    </source>
</evidence>
<dbReference type="GO" id="GO:0004177">
    <property type="term" value="F:aminopeptidase activity"/>
    <property type="evidence" value="ECO:0007669"/>
    <property type="project" value="UniProtKB-KW"/>
</dbReference>
<evidence type="ECO:0000256" key="5">
    <source>
        <dbReference type="ARBA" id="ARBA00022438"/>
    </source>
</evidence>
<comment type="cofactor">
    <cofactor evidence="2">
        <name>Mg(2+)</name>
        <dbReference type="ChEBI" id="CHEBI:18420"/>
    </cofactor>
</comment>
<evidence type="ECO:0000256" key="8">
    <source>
        <dbReference type="ARBA" id="ARBA00022801"/>
    </source>
</evidence>
<evidence type="ECO:0000256" key="4">
    <source>
        <dbReference type="ARBA" id="ARBA00008236"/>
    </source>
</evidence>
<dbReference type="Gene3D" id="3.40.1830.10">
    <property type="entry name" value="Thermophilic metalloprotease (M29)"/>
    <property type="match status" value="1"/>
</dbReference>
<dbReference type="GO" id="GO:0006508">
    <property type="term" value="P:proteolysis"/>
    <property type="evidence" value="ECO:0007669"/>
    <property type="project" value="UniProtKB-KW"/>
</dbReference>
<dbReference type="InterPro" id="IPR000787">
    <property type="entry name" value="Peptidase_M29"/>
</dbReference>
<dbReference type="OrthoDB" id="9803993at2"/>
<dbReference type="Proteomes" id="UP000276770">
    <property type="component" value="Unassembled WGS sequence"/>
</dbReference>
<keyword evidence="9" id="KW-0482">Metalloprotease</keyword>
<keyword evidence="5 10" id="KW-0031">Aminopeptidase</keyword>
<keyword evidence="7" id="KW-0479">Metal-binding</keyword>
<evidence type="ECO:0000256" key="2">
    <source>
        <dbReference type="ARBA" id="ARBA00001946"/>
    </source>
</evidence>
<dbReference type="PANTHER" id="PTHR34448">
    <property type="entry name" value="AMINOPEPTIDASE"/>
    <property type="match status" value="1"/>
</dbReference>
<dbReference type="EMBL" id="RCVZ01000006">
    <property type="protein sequence ID" value="RLQ95570.1"/>
    <property type="molecule type" value="Genomic_DNA"/>
</dbReference>
<dbReference type="PRINTS" id="PR00919">
    <property type="entry name" value="THERMOPTASE"/>
</dbReference>
<comment type="similarity">
    <text evidence="4">Belongs to the peptidase M29 family.</text>
</comment>
<dbReference type="GO" id="GO:0008237">
    <property type="term" value="F:metallopeptidase activity"/>
    <property type="evidence" value="ECO:0007669"/>
    <property type="project" value="UniProtKB-KW"/>
</dbReference>
<dbReference type="InterPro" id="IPR052170">
    <property type="entry name" value="M29_Exopeptidase"/>
</dbReference>
<proteinExistence type="inferred from homology"/>
<dbReference type="AlphaFoldDB" id="A0A3L7JYG6"/>
<comment type="caution">
    <text evidence="10">The sequence shown here is derived from an EMBL/GenBank/DDBJ whole genome shotgun (WGS) entry which is preliminary data.</text>
</comment>
<dbReference type="PANTHER" id="PTHR34448:SF3">
    <property type="entry name" value="AMINOPEPTIDASE AMPS"/>
    <property type="match status" value="1"/>
</dbReference>
<evidence type="ECO:0000313" key="10">
    <source>
        <dbReference type="EMBL" id="RLQ95570.1"/>
    </source>
</evidence>
<dbReference type="Pfam" id="PF02073">
    <property type="entry name" value="Peptidase_M29"/>
    <property type="match status" value="1"/>
</dbReference>
<organism evidence="10 11">
    <name type="scientific">Falsibacillus albus</name>
    <dbReference type="NCBI Taxonomy" id="2478915"/>
    <lineage>
        <taxon>Bacteria</taxon>
        <taxon>Bacillati</taxon>
        <taxon>Bacillota</taxon>
        <taxon>Bacilli</taxon>
        <taxon>Bacillales</taxon>
        <taxon>Bacillaceae</taxon>
        <taxon>Falsibacillus</taxon>
    </lineage>
</organism>
<comment type="cofactor">
    <cofactor evidence="3">
        <name>Zn(2+)</name>
        <dbReference type="ChEBI" id="CHEBI:29105"/>
    </cofactor>
</comment>